<organism evidence="1 2">
    <name type="scientific">Aphis craccivora</name>
    <name type="common">Cowpea aphid</name>
    <dbReference type="NCBI Taxonomy" id="307492"/>
    <lineage>
        <taxon>Eukaryota</taxon>
        <taxon>Metazoa</taxon>
        <taxon>Ecdysozoa</taxon>
        <taxon>Arthropoda</taxon>
        <taxon>Hexapoda</taxon>
        <taxon>Insecta</taxon>
        <taxon>Pterygota</taxon>
        <taxon>Neoptera</taxon>
        <taxon>Paraneoptera</taxon>
        <taxon>Hemiptera</taxon>
        <taxon>Sternorrhyncha</taxon>
        <taxon>Aphidomorpha</taxon>
        <taxon>Aphidoidea</taxon>
        <taxon>Aphididae</taxon>
        <taxon>Aphidini</taxon>
        <taxon>Aphis</taxon>
        <taxon>Aphis</taxon>
    </lineage>
</organism>
<protein>
    <submittedName>
        <fullName evidence="1">Uncharacterized protein</fullName>
    </submittedName>
</protein>
<sequence>MSSSSSSCSFFDDVPAPRCRSPQLFSETYNPADYTLRVAEYGGPDTGYSLGFNAGQRFPWTSPDSRPSFSCGQHLPWMSSDPNQTPIQNMLSGRLWVDEILNDAQSFHLSDYEWGDDERVYRKVHWKKKMISNFRYLMFWRDLNSRSPPYDDDAFTD</sequence>
<comment type="caution">
    <text evidence="1">The sequence shown here is derived from an EMBL/GenBank/DDBJ whole genome shotgun (WGS) entry which is preliminary data.</text>
</comment>
<evidence type="ECO:0000313" key="2">
    <source>
        <dbReference type="Proteomes" id="UP000478052"/>
    </source>
</evidence>
<name>A0A6G0XZ73_APHCR</name>
<reference evidence="1 2" key="1">
    <citation type="submission" date="2019-08" db="EMBL/GenBank/DDBJ databases">
        <title>Whole genome of Aphis craccivora.</title>
        <authorList>
            <person name="Voronova N.V."/>
            <person name="Shulinski R.S."/>
            <person name="Bandarenka Y.V."/>
            <person name="Zhorov D.G."/>
            <person name="Warner D."/>
        </authorList>
    </citation>
    <scope>NUCLEOTIDE SEQUENCE [LARGE SCALE GENOMIC DNA]</scope>
    <source>
        <strain evidence="1">180601</strain>
        <tissue evidence="1">Whole Body</tissue>
    </source>
</reference>
<gene>
    <name evidence="1" type="ORF">FWK35_00024830</name>
</gene>
<proteinExistence type="predicted"/>
<accession>A0A6G0XZ73</accession>
<evidence type="ECO:0000313" key="1">
    <source>
        <dbReference type="EMBL" id="KAF0746246.1"/>
    </source>
</evidence>
<dbReference type="EMBL" id="VUJU01007282">
    <property type="protein sequence ID" value="KAF0746246.1"/>
    <property type="molecule type" value="Genomic_DNA"/>
</dbReference>
<dbReference type="Proteomes" id="UP000478052">
    <property type="component" value="Unassembled WGS sequence"/>
</dbReference>
<keyword evidence="2" id="KW-1185">Reference proteome</keyword>
<dbReference type="OrthoDB" id="6640872at2759"/>
<dbReference type="AlphaFoldDB" id="A0A6G0XZ73"/>